<keyword evidence="2" id="KW-0238">DNA-binding</keyword>
<comment type="caution">
    <text evidence="5">The sequence shown here is derived from an EMBL/GenBank/DDBJ whole genome shotgun (WGS) entry which is preliminary data.</text>
</comment>
<sequence>MTYNPLLLIDRPNLAMSEPLPSSTSDVHDLVSELLLGMRLSGVQYRRIQVARPFGLSFGDAPGRAQFHFVGRGPVLLRDANGETMRLEAGDAILLPHGGMHALVSDPDAPCREINGFEVAKICDTVASVASVASAGASPASCATTEPGAGDALIFSACMELDLGGMQPLVGTMPEFMHVGTLLARYPEIRPMLDAMERESCSARAGFAGILARLADVVAAFIVRGWVECGCGDATGWVQALREPKLGRAIVALHRDPGRNWSVAELATEAGVSRSVFAERFLAATGMTPVRYLTELRMRLAAQWITRDHETIEAVAYRLGYGSLAAFSRAFKRVVGKPPGAVRADGEARVEA</sequence>
<dbReference type="AlphaFoldDB" id="A0A8I1DRT6"/>
<evidence type="ECO:0000256" key="3">
    <source>
        <dbReference type="ARBA" id="ARBA00023163"/>
    </source>
</evidence>
<evidence type="ECO:0000256" key="2">
    <source>
        <dbReference type="ARBA" id="ARBA00023125"/>
    </source>
</evidence>
<gene>
    <name evidence="5" type="ORF">JAO13_31455</name>
</gene>
<protein>
    <submittedName>
        <fullName evidence="5">AraC family transcriptional regulator</fullName>
    </submittedName>
</protein>
<dbReference type="SMART" id="SM00342">
    <property type="entry name" value="HTH_ARAC"/>
    <property type="match status" value="1"/>
</dbReference>
<dbReference type="RefSeq" id="WP_059861033.1">
    <property type="nucleotide sequence ID" value="NZ_CADDZZ010000002.1"/>
</dbReference>
<dbReference type="EMBL" id="JAEDXG010000039">
    <property type="protein sequence ID" value="MBH9700962.1"/>
    <property type="molecule type" value="Genomic_DNA"/>
</dbReference>
<proteinExistence type="predicted"/>
<evidence type="ECO:0000313" key="6">
    <source>
        <dbReference type="Proteomes" id="UP000645612"/>
    </source>
</evidence>
<evidence type="ECO:0000256" key="1">
    <source>
        <dbReference type="ARBA" id="ARBA00023015"/>
    </source>
</evidence>
<dbReference type="InterPro" id="IPR050204">
    <property type="entry name" value="AraC_XylS_family_regulators"/>
</dbReference>
<accession>A0A8I1DRT6</accession>
<dbReference type="SUPFAM" id="SSF46689">
    <property type="entry name" value="Homeodomain-like"/>
    <property type="match status" value="2"/>
</dbReference>
<dbReference type="Pfam" id="PF12833">
    <property type="entry name" value="HTH_18"/>
    <property type="match status" value="1"/>
</dbReference>
<dbReference type="PROSITE" id="PS01124">
    <property type="entry name" value="HTH_ARAC_FAMILY_2"/>
    <property type="match status" value="1"/>
</dbReference>
<dbReference type="InterPro" id="IPR032783">
    <property type="entry name" value="AraC_lig"/>
</dbReference>
<dbReference type="Pfam" id="PF12852">
    <property type="entry name" value="Cupin_6"/>
    <property type="match status" value="1"/>
</dbReference>
<name>A0A8I1DRT6_BURCE</name>
<dbReference type="InterPro" id="IPR018060">
    <property type="entry name" value="HTH_AraC"/>
</dbReference>
<dbReference type="InterPro" id="IPR011051">
    <property type="entry name" value="RmlC_Cupin_sf"/>
</dbReference>
<dbReference type="GO" id="GO:0043565">
    <property type="term" value="F:sequence-specific DNA binding"/>
    <property type="evidence" value="ECO:0007669"/>
    <property type="project" value="InterPro"/>
</dbReference>
<keyword evidence="1" id="KW-0805">Transcription regulation</keyword>
<dbReference type="PANTHER" id="PTHR46796">
    <property type="entry name" value="HTH-TYPE TRANSCRIPTIONAL ACTIVATOR RHAS-RELATED"/>
    <property type="match status" value="1"/>
</dbReference>
<evidence type="ECO:0000313" key="5">
    <source>
        <dbReference type="EMBL" id="MBH9700962.1"/>
    </source>
</evidence>
<dbReference type="InterPro" id="IPR009057">
    <property type="entry name" value="Homeodomain-like_sf"/>
</dbReference>
<dbReference type="InterPro" id="IPR018062">
    <property type="entry name" value="HTH_AraC-typ_CS"/>
</dbReference>
<reference evidence="5" key="1">
    <citation type="submission" date="2020-12" db="EMBL/GenBank/DDBJ databases">
        <title>Burkholderia cepacia complex in Mexico.</title>
        <authorList>
            <person name="Estrada P."/>
        </authorList>
    </citation>
    <scope>NUCLEOTIDE SEQUENCE</scope>
    <source>
        <strain evidence="5">871</strain>
    </source>
</reference>
<dbReference type="Proteomes" id="UP000645612">
    <property type="component" value="Unassembled WGS sequence"/>
</dbReference>
<keyword evidence="3" id="KW-0804">Transcription</keyword>
<dbReference type="PANTHER" id="PTHR46796:SF7">
    <property type="entry name" value="ARAC FAMILY TRANSCRIPTIONAL REGULATOR"/>
    <property type="match status" value="1"/>
</dbReference>
<dbReference type="GO" id="GO:0003700">
    <property type="term" value="F:DNA-binding transcription factor activity"/>
    <property type="evidence" value="ECO:0007669"/>
    <property type="project" value="InterPro"/>
</dbReference>
<dbReference type="Gene3D" id="1.10.10.60">
    <property type="entry name" value="Homeodomain-like"/>
    <property type="match status" value="2"/>
</dbReference>
<dbReference type="PROSITE" id="PS00041">
    <property type="entry name" value="HTH_ARAC_FAMILY_1"/>
    <property type="match status" value="1"/>
</dbReference>
<feature type="domain" description="HTH araC/xylS-type" evidence="4">
    <location>
        <begin position="247"/>
        <end position="345"/>
    </location>
</feature>
<organism evidence="5 6">
    <name type="scientific">Burkholderia cepacia</name>
    <name type="common">Pseudomonas cepacia</name>
    <dbReference type="NCBI Taxonomy" id="292"/>
    <lineage>
        <taxon>Bacteria</taxon>
        <taxon>Pseudomonadati</taxon>
        <taxon>Pseudomonadota</taxon>
        <taxon>Betaproteobacteria</taxon>
        <taxon>Burkholderiales</taxon>
        <taxon>Burkholderiaceae</taxon>
        <taxon>Burkholderia</taxon>
        <taxon>Burkholderia cepacia complex</taxon>
    </lineage>
</organism>
<dbReference type="SUPFAM" id="SSF51182">
    <property type="entry name" value="RmlC-like cupins"/>
    <property type="match status" value="1"/>
</dbReference>
<evidence type="ECO:0000259" key="4">
    <source>
        <dbReference type="PROSITE" id="PS01124"/>
    </source>
</evidence>